<gene>
    <name evidence="1" type="ORF">A2954_07380</name>
</gene>
<proteinExistence type="predicted"/>
<evidence type="ECO:0000313" key="1">
    <source>
        <dbReference type="EMBL" id="OGK41671.1"/>
    </source>
</evidence>
<dbReference type="AlphaFoldDB" id="A0A1F7IE88"/>
<protein>
    <submittedName>
        <fullName evidence="1">Uncharacterized protein</fullName>
    </submittedName>
</protein>
<organism evidence="1 2">
    <name type="scientific">Candidatus Roizmanbacteria bacterium RIFCSPLOWO2_01_FULL_37_12</name>
    <dbReference type="NCBI Taxonomy" id="1802056"/>
    <lineage>
        <taxon>Bacteria</taxon>
        <taxon>Candidatus Roizmaniibacteriota</taxon>
    </lineage>
</organism>
<accession>A0A1F7IE88</accession>
<reference evidence="1 2" key="1">
    <citation type="journal article" date="2016" name="Nat. Commun.">
        <title>Thousands of microbial genomes shed light on interconnected biogeochemical processes in an aquifer system.</title>
        <authorList>
            <person name="Anantharaman K."/>
            <person name="Brown C.T."/>
            <person name="Hug L.A."/>
            <person name="Sharon I."/>
            <person name="Castelle C.J."/>
            <person name="Probst A.J."/>
            <person name="Thomas B.C."/>
            <person name="Singh A."/>
            <person name="Wilkins M.J."/>
            <person name="Karaoz U."/>
            <person name="Brodie E.L."/>
            <person name="Williams K.H."/>
            <person name="Hubbard S.S."/>
            <person name="Banfield J.F."/>
        </authorList>
    </citation>
    <scope>NUCLEOTIDE SEQUENCE [LARGE SCALE GENOMIC DNA]</scope>
</reference>
<dbReference type="STRING" id="1802056.A2954_07380"/>
<evidence type="ECO:0000313" key="2">
    <source>
        <dbReference type="Proteomes" id="UP000177698"/>
    </source>
</evidence>
<name>A0A1F7IE88_9BACT</name>
<dbReference type="Proteomes" id="UP000177698">
    <property type="component" value="Unassembled WGS sequence"/>
</dbReference>
<sequence length="141" mass="16153">MNKKIFIALVIILIFLIILFTTLNLANQQKQIPVTTPTPTVELLPEQFPSAVITPEIIPPTGFTGVLDEELPPEIKNESEQIQDLSNKVPLTQPQFTIDFNWDEYKFTVSLNEPKDQAKATFEEWLKNNYPAIPLDRFILK</sequence>
<dbReference type="EMBL" id="MGAG01000010">
    <property type="protein sequence ID" value="OGK41671.1"/>
    <property type="molecule type" value="Genomic_DNA"/>
</dbReference>
<comment type="caution">
    <text evidence="1">The sequence shown here is derived from an EMBL/GenBank/DDBJ whole genome shotgun (WGS) entry which is preliminary data.</text>
</comment>